<dbReference type="PANTHER" id="PTHR42943">
    <property type="entry name" value="GLUTATHIONE S-TRANSFERASE KAPPA"/>
    <property type="match status" value="1"/>
</dbReference>
<dbReference type="EMBL" id="LASV01000821">
    <property type="protein sequence ID" value="KKA16157.1"/>
    <property type="molecule type" value="Genomic_DNA"/>
</dbReference>
<organism evidence="9 10">
    <name type="scientific">Rasamsonia emersonii (strain ATCC 16479 / CBS 393.64 / IMI 116815)</name>
    <dbReference type="NCBI Taxonomy" id="1408163"/>
    <lineage>
        <taxon>Eukaryota</taxon>
        <taxon>Fungi</taxon>
        <taxon>Dikarya</taxon>
        <taxon>Ascomycota</taxon>
        <taxon>Pezizomycotina</taxon>
        <taxon>Eurotiomycetes</taxon>
        <taxon>Eurotiomycetidae</taxon>
        <taxon>Eurotiales</taxon>
        <taxon>Trichocomaceae</taxon>
        <taxon>Rasamsonia</taxon>
    </lineage>
</organism>
<dbReference type="PANTHER" id="PTHR42943:SF13">
    <property type="entry name" value="GLUTATHIONE S-TRANSFERASE KAPPA-RELATED"/>
    <property type="match status" value="1"/>
</dbReference>
<evidence type="ECO:0000313" key="10">
    <source>
        <dbReference type="Proteomes" id="UP000053958"/>
    </source>
</evidence>
<dbReference type="Gene3D" id="3.40.30.10">
    <property type="entry name" value="Glutaredoxin"/>
    <property type="match status" value="1"/>
</dbReference>
<dbReference type="EC" id="2.5.1.18" evidence="2"/>
<proteinExistence type="inferred from homology"/>
<reference evidence="9 10" key="1">
    <citation type="submission" date="2015-04" db="EMBL/GenBank/DDBJ databases">
        <authorList>
            <person name="Heijne W.H."/>
            <person name="Fedorova N.D."/>
            <person name="Nierman W.C."/>
            <person name="Vollebregt A.W."/>
            <person name="Zhao Z."/>
            <person name="Wu L."/>
            <person name="Kumar M."/>
            <person name="Stam H."/>
            <person name="van den Berg M.A."/>
            <person name="Pel H.J."/>
        </authorList>
    </citation>
    <scope>NUCLEOTIDE SEQUENCE [LARGE SCALE GENOMIC DNA]</scope>
    <source>
        <strain evidence="9 10">CBS 393.64</strain>
    </source>
</reference>
<name>A0A0F4YD83_RASE3</name>
<evidence type="ECO:0000256" key="5">
    <source>
        <dbReference type="ARBA" id="ARBA00073833"/>
    </source>
</evidence>
<dbReference type="GO" id="GO:0006749">
    <property type="term" value="P:glutathione metabolic process"/>
    <property type="evidence" value="ECO:0007669"/>
    <property type="project" value="TreeGrafter"/>
</dbReference>
<evidence type="ECO:0000256" key="7">
    <source>
        <dbReference type="SAM" id="MobiDB-lite"/>
    </source>
</evidence>
<protein>
    <recommendedName>
        <fullName evidence="5">Glutathione S-transferase kappa 1</fullName>
        <ecNumber evidence="2">2.5.1.18</ecNumber>
    </recommendedName>
    <alternativeName>
        <fullName evidence="6">GST class-kappa</fullName>
    </alternativeName>
</protein>
<evidence type="ECO:0000313" key="9">
    <source>
        <dbReference type="EMBL" id="KKA16157.1"/>
    </source>
</evidence>
<keyword evidence="10" id="KW-1185">Reference proteome</keyword>
<keyword evidence="3" id="KW-0808">Transferase</keyword>
<evidence type="ECO:0000256" key="6">
    <source>
        <dbReference type="ARBA" id="ARBA00083519"/>
    </source>
</evidence>
<comment type="catalytic activity">
    <reaction evidence="4">
        <text>RX + glutathione = an S-substituted glutathione + a halide anion + H(+)</text>
        <dbReference type="Rhea" id="RHEA:16437"/>
        <dbReference type="ChEBI" id="CHEBI:15378"/>
        <dbReference type="ChEBI" id="CHEBI:16042"/>
        <dbReference type="ChEBI" id="CHEBI:17792"/>
        <dbReference type="ChEBI" id="CHEBI:57925"/>
        <dbReference type="ChEBI" id="CHEBI:90779"/>
        <dbReference type="EC" id="2.5.1.18"/>
    </reaction>
</comment>
<feature type="domain" description="DSBA-like thioredoxin" evidence="8">
    <location>
        <begin position="4"/>
        <end position="207"/>
    </location>
</feature>
<dbReference type="InterPro" id="IPR051924">
    <property type="entry name" value="GST_Kappa/NadH"/>
</dbReference>
<dbReference type="InterPro" id="IPR036249">
    <property type="entry name" value="Thioredoxin-like_sf"/>
</dbReference>
<comment type="similarity">
    <text evidence="1">Belongs to the GST superfamily. Kappa family.</text>
</comment>
<evidence type="ECO:0000259" key="8">
    <source>
        <dbReference type="Pfam" id="PF01323"/>
    </source>
</evidence>
<sequence length="281" mass="32349">MGGTIHAYFDCVSPYSYFAFLHLRKHRAVLATHGVKIEIHPVFLGGINVGSGNTPPWKLPAKARYSEYDRKNAVRYFGLPEFTAPSFFPILSLLPQRAITYIKAHYPASKFEETFLLLWQWLFYRHEDISQPAVLTRLLTEDAGFTAHEAETIIAATGEQKWKDALLARTKEALDRGAFGAPWFWVVREGPDGKEEETSMFFGSDRFVAIIQYRYNNMYDHSDRQCLFPNRFHYIWTFLNLPFDDIKIHPGPLKANELIDSSNNDNKSKDDMTESKAKAKL</sequence>
<evidence type="ECO:0000256" key="1">
    <source>
        <dbReference type="ARBA" id="ARBA00006494"/>
    </source>
</evidence>
<feature type="compositionally biased region" description="Basic and acidic residues" evidence="7">
    <location>
        <begin position="266"/>
        <end position="281"/>
    </location>
</feature>
<dbReference type="OrthoDB" id="4664297at2759"/>
<dbReference type="STRING" id="1408163.A0A0F4YD83"/>
<dbReference type="GO" id="GO:0005739">
    <property type="term" value="C:mitochondrion"/>
    <property type="evidence" value="ECO:0007669"/>
    <property type="project" value="TreeGrafter"/>
</dbReference>
<dbReference type="Proteomes" id="UP000053958">
    <property type="component" value="Unassembled WGS sequence"/>
</dbReference>
<dbReference type="SUPFAM" id="SSF52833">
    <property type="entry name" value="Thioredoxin-like"/>
    <property type="match status" value="1"/>
</dbReference>
<dbReference type="Pfam" id="PF01323">
    <property type="entry name" value="DSBA"/>
    <property type="match status" value="1"/>
</dbReference>
<evidence type="ECO:0000256" key="4">
    <source>
        <dbReference type="ARBA" id="ARBA00047960"/>
    </source>
</evidence>
<dbReference type="GO" id="GO:0005777">
    <property type="term" value="C:peroxisome"/>
    <property type="evidence" value="ECO:0007669"/>
    <property type="project" value="TreeGrafter"/>
</dbReference>
<feature type="region of interest" description="Disordered" evidence="7">
    <location>
        <begin position="258"/>
        <end position="281"/>
    </location>
</feature>
<dbReference type="InterPro" id="IPR001853">
    <property type="entry name" value="DSBA-like_thioredoxin_dom"/>
</dbReference>
<dbReference type="FunFam" id="3.40.30.10:FF:000096">
    <property type="entry name" value="Glutathione S-transferase kappa"/>
    <property type="match status" value="1"/>
</dbReference>
<accession>A0A0F4YD83</accession>
<comment type="caution">
    <text evidence="9">The sequence shown here is derived from an EMBL/GenBank/DDBJ whole genome shotgun (WGS) entry which is preliminary data.</text>
</comment>
<gene>
    <name evidence="9" type="ORF">T310_10259</name>
</gene>
<dbReference type="GO" id="GO:0004602">
    <property type="term" value="F:glutathione peroxidase activity"/>
    <property type="evidence" value="ECO:0007669"/>
    <property type="project" value="TreeGrafter"/>
</dbReference>
<dbReference type="GO" id="GO:0004364">
    <property type="term" value="F:glutathione transferase activity"/>
    <property type="evidence" value="ECO:0007669"/>
    <property type="project" value="UniProtKB-EC"/>
</dbReference>
<evidence type="ECO:0000256" key="3">
    <source>
        <dbReference type="ARBA" id="ARBA00022679"/>
    </source>
</evidence>
<dbReference type="RefSeq" id="XP_013322769.1">
    <property type="nucleotide sequence ID" value="XM_013467315.1"/>
</dbReference>
<dbReference type="GeneID" id="25313328"/>
<dbReference type="AlphaFoldDB" id="A0A0F4YD83"/>
<evidence type="ECO:0000256" key="2">
    <source>
        <dbReference type="ARBA" id="ARBA00012452"/>
    </source>
</evidence>